<evidence type="ECO:0000256" key="3">
    <source>
        <dbReference type="ARBA" id="ARBA00022692"/>
    </source>
</evidence>
<feature type="transmembrane region" description="Helical" evidence="6">
    <location>
        <begin position="86"/>
        <end position="108"/>
    </location>
</feature>
<evidence type="ECO:0000256" key="2">
    <source>
        <dbReference type="ARBA" id="ARBA00022448"/>
    </source>
</evidence>
<keyword evidence="3 6" id="KW-0812">Transmembrane</keyword>
<dbReference type="Proteomes" id="UP000310066">
    <property type="component" value="Unassembled WGS sequence"/>
</dbReference>
<keyword evidence="4 6" id="KW-1133">Transmembrane helix</keyword>
<dbReference type="PANTHER" id="PTHR45649">
    <property type="entry name" value="AMINO-ACID PERMEASE BAT1"/>
    <property type="match status" value="1"/>
</dbReference>
<comment type="caution">
    <text evidence="7">The sequence shown here is derived from an EMBL/GenBank/DDBJ whole genome shotgun (WGS) entry which is preliminary data.</text>
</comment>
<feature type="transmembrane region" description="Helical" evidence="6">
    <location>
        <begin position="12"/>
        <end position="37"/>
    </location>
</feature>
<name>A0A4U0UX00_9PEZI</name>
<evidence type="ECO:0000313" key="8">
    <source>
        <dbReference type="Proteomes" id="UP000310066"/>
    </source>
</evidence>
<keyword evidence="5 6" id="KW-0472">Membrane</keyword>
<dbReference type="AlphaFoldDB" id="A0A4U0UX00"/>
<organism evidence="7 8">
    <name type="scientific">Friedmanniomyces endolithicus</name>
    <dbReference type="NCBI Taxonomy" id="329885"/>
    <lineage>
        <taxon>Eukaryota</taxon>
        <taxon>Fungi</taxon>
        <taxon>Dikarya</taxon>
        <taxon>Ascomycota</taxon>
        <taxon>Pezizomycotina</taxon>
        <taxon>Dothideomycetes</taxon>
        <taxon>Dothideomycetidae</taxon>
        <taxon>Mycosphaerellales</taxon>
        <taxon>Teratosphaeriaceae</taxon>
        <taxon>Friedmanniomyces</taxon>
    </lineage>
</organism>
<accession>A0A4U0UX00</accession>
<sequence>MLLSLLNLAGYVAFSVILALSTFGLYQSYIIAIACMLHARLTGRVQNAPWSLGRWGVPINIFALVYSAWLAVFMVFPTYVPVTALYMNYALPINALVWLLALIMWFVYANKKWRGLDLDLMEKVIADGDRDTED</sequence>
<comment type="subcellular location">
    <subcellularLocation>
        <location evidence="1">Membrane</location>
        <topology evidence="1">Multi-pass membrane protein</topology>
    </subcellularLocation>
</comment>
<evidence type="ECO:0008006" key="9">
    <source>
        <dbReference type="Google" id="ProtNLM"/>
    </source>
</evidence>
<reference evidence="7 8" key="1">
    <citation type="submission" date="2017-03" db="EMBL/GenBank/DDBJ databases">
        <title>Genomes of endolithic fungi from Antarctica.</title>
        <authorList>
            <person name="Coleine C."/>
            <person name="Masonjones S."/>
            <person name="Stajich J.E."/>
        </authorList>
    </citation>
    <scope>NUCLEOTIDE SEQUENCE [LARGE SCALE GENOMIC DNA]</scope>
    <source>
        <strain evidence="7 8">CCFEE 5311</strain>
    </source>
</reference>
<dbReference type="GO" id="GO:0016020">
    <property type="term" value="C:membrane"/>
    <property type="evidence" value="ECO:0007669"/>
    <property type="project" value="UniProtKB-SubCell"/>
</dbReference>
<evidence type="ECO:0000313" key="7">
    <source>
        <dbReference type="EMBL" id="TKA39726.1"/>
    </source>
</evidence>
<protein>
    <recommendedName>
        <fullName evidence="9">Amino acid permease/ SLC12A domain-containing protein</fullName>
    </recommendedName>
</protein>
<dbReference type="GO" id="GO:0022857">
    <property type="term" value="F:transmembrane transporter activity"/>
    <property type="evidence" value="ECO:0007669"/>
    <property type="project" value="UniProtKB-ARBA"/>
</dbReference>
<evidence type="ECO:0000256" key="4">
    <source>
        <dbReference type="ARBA" id="ARBA00022989"/>
    </source>
</evidence>
<dbReference type="OrthoDB" id="3257095at2759"/>
<dbReference type="STRING" id="329885.A0A4U0UX00"/>
<evidence type="ECO:0000256" key="1">
    <source>
        <dbReference type="ARBA" id="ARBA00004141"/>
    </source>
</evidence>
<keyword evidence="2" id="KW-0813">Transport</keyword>
<proteinExistence type="predicted"/>
<evidence type="ECO:0000256" key="6">
    <source>
        <dbReference type="SAM" id="Phobius"/>
    </source>
</evidence>
<feature type="transmembrane region" description="Helical" evidence="6">
    <location>
        <begin position="57"/>
        <end position="80"/>
    </location>
</feature>
<evidence type="ECO:0000256" key="5">
    <source>
        <dbReference type="ARBA" id="ARBA00023136"/>
    </source>
</evidence>
<dbReference type="EMBL" id="NAJP01000037">
    <property type="protein sequence ID" value="TKA39726.1"/>
    <property type="molecule type" value="Genomic_DNA"/>
</dbReference>
<gene>
    <name evidence="7" type="ORF">B0A54_08363</name>
</gene>
<dbReference type="PANTHER" id="PTHR45649:SF5">
    <property type="entry name" value="GABA TRANSPORTER (EUROFUNG)-RELATED"/>
    <property type="match status" value="1"/>
</dbReference>